<proteinExistence type="predicted"/>
<reference evidence="3" key="1">
    <citation type="journal article" date="2016" name="Environ. Microbiol.">
        <title>The complete genome of a viable archaeum isolated from 123-million-year-old rock salt.</title>
        <authorList>
            <person name="Jaakkola S.T."/>
            <person name="Pfeiffer F."/>
            <person name="Ravantti J.J."/>
            <person name="Guo Q."/>
            <person name="Liu Y."/>
            <person name="Chen X."/>
            <person name="Ma H."/>
            <person name="Yang C."/>
            <person name="Oksanen H.M."/>
            <person name="Bamford D.H."/>
        </authorList>
    </citation>
    <scope>NUCLEOTIDE SEQUENCE</scope>
    <source>
        <strain evidence="3">JI20-1</strain>
    </source>
</reference>
<dbReference type="KEGG" id="hhb:Hhub_1653"/>
<dbReference type="Proteomes" id="UP000066737">
    <property type="component" value="Chromosome I"/>
</dbReference>
<accession>A0A0U5HS65</accession>
<protein>
    <recommendedName>
        <fullName evidence="4">YnhF family membrane protein</fullName>
    </recommendedName>
</protein>
<dbReference type="STRING" id="1407499.HHUB_1653"/>
<evidence type="ECO:0000313" key="2">
    <source>
        <dbReference type="EMBL" id="CQH50711.1"/>
    </source>
</evidence>
<organism evidence="2 3">
    <name type="scientific">Halobacterium hubeiense</name>
    <dbReference type="NCBI Taxonomy" id="1407499"/>
    <lineage>
        <taxon>Archaea</taxon>
        <taxon>Methanobacteriati</taxon>
        <taxon>Methanobacteriota</taxon>
        <taxon>Stenosarchaea group</taxon>
        <taxon>Halobacteria</taxon>
        <taxon>Halobacteriales</taxon>
        <taxon>Halobacteriaceae</taxon>
        <taxon>Halobacterium</taxon>
    </lineage>
</organism>
<feature type="transmembrane region" description="Helical" evidence="1">
    <location>
        <begin position="6"/>
        <end position="27"/>
    </location>
</feature>
<evidence type="ECO:0000313" key="3">
    <source>
        <dbReference type="Proteomes" id="UP000066737"/>
    </source>
</evidence>
<dbReference type="AlphaFoldDB" id="A0A0U5HS65"/>
<gene>
    <name evidence="2" type="ORF">HHUB_1653</name>
</gene>
<name>A0A0U5HS65_9EURY</name>
<keyword evidence="3" id="KW-1185">Reference proteome</keyword>
<keyword evidence="1" id="KW-0472">Membrane</keyword>
<dbReference type="EMBL" id="LN831302">
    <property type="protein sequence ID" value="CQH50711.1"/>
    <property type="molecule type" value="Genomic_DNA"/>
</dbReference>
<keyword evidence="1" id="KW-0812">Transmembrane</keyword>
<keyword evidence="1" id="KW-1133">Transmembrane helix</keyword>
<evidence type="ECO:0000256" key="1">
    <source>
        <dbReference type="SAM" id="Phobius"/>
    </source>
</evidence>
<evidence type="ECO:0008006" key="4">
    <source>
        <dbReference type="Google" id="ProtNLM"/>
    </source>
</evidence>
<sequence length="28" mass="3039">MEDKEILFAVLAGIALLMFLTGFVLVLA</sequence>